<reference evidence="2" key="1">
    <citation type="submission" date="2018-07" db="EMBL/GenBank/DDBJ databases">
        <authorList>
            <consortium name="PulseNet: The National Subtyping Network for Foodborne Disease Surveillance"/>
            <person name="Tarr C.L."/>
            <person name="Trees E."/>
            <person name="Katz L.S."/>
            <person name="Carleton-Romer H.A."/>
            <person name="Stroika S."/>
            <person name="Kucerova Z."/>
            <person name="Roache K.F."/>
            <person name="Sabol A.L."/>
            <person name="Besser J."/>
            <person name="Gerner-Smidt P."/>
        </authorList>
    </citation>
    <scope>NUCLEOTIDE SEQUENCE</scope>
    <source>
        <strain evidence="2">PNUSAS032273</strain>
    </source>
</reference>
<accession>A0A3V7KKL3</accession>
<dbReference type="EMBL" id="AAKKXN010000001">
    <property type="protein sequence ID" value="ECS8475142.1"/>
    <property type="molecule type" value="Genomic_DNA"/>
</dbReference>
<comment type="caution">
    <text evidence="2">The sequence shown here is derived from an EMBL/GenBank/DDBJ whole genome shotgun (WGS) entry which is preliminary data.</text>
</comment>
<dbReference type="InterPro" id="IPR025048">
    <property type="entry name" value="DUF3987"/>
</dbReference>
<reference evidence="1" key="2">
    <citation type="submission" date="2018-09" db="EMBL/GenBank/DDBJ databases">
        <authorList>
            <person name="Ashton P.M."/>
            <person name="Dallman T."/>
            <person name="Nair S."/>
            <person name="De Pinna E."/>
            <person name="Peters T."/>
            <person name="Grant K."/>
        </authorList>
    </citation>
    <scope>NUCLEOTIDE SEQUENCE</scope>
    <source>
        <strain evidence="1">243839</strain>
    </source>
</reference>
<dbReference type="Pfam" id="PF13148">
    <property type="entry name" value="DUF3987"/>
    <property type="match status" value="2"/>
</dbReference>
<sequence length="567" mass="65595">MFRENIEYPWWATQWGERPEGDPKKLHSANDIYEATKYPAHLLPEVLRNVVVALTKDVDAPIELISGTVLSAVSLACQGFVDVQFPDGRTKPCSLYNLVLADSGERKSTIHSLVMKPFLDFEKEDKTAWDRAYANYNADMLIWDAQNKTLLRKINQKINKGENFQTERSKLAHLSSQKPILPKRMKFIYTDTTPEAMQRGLYDNIPSAGYISAEASMFFEGRAKNNLGFLNELWDGAQVDVERRSKESFSVLNARFSMLLLVQNDIFIQYFKKYGRKATGSGFLSRFLISVVERGQFRRLSSSYDVNSKDLSFFHKRINEFLLLIKERYEYGSLKIDESRAACEKIDEEDESDDIDKEGDIEDELIANELKPDILTLSQNSQRELERFYRDIEIAAYKFRDNNTIKAWILKLAENTVRIAGLLQYFTDSNKREISDEIFECAMHIAEYYANKTIHLFLTTFASPEQDAECVYNWIKSKISEFNNGIGSIFLNQDNDSDSSAEDNQQIEPIVDHIKKSYMRRHISHIHLRNSARLNAAVKLLEEEEKIWIKKQPNSNGSVTEKIYLRE</sequence>
<name>A0A3V7KKL3_SALET</name>
<protein>
    <submittedName>
        <fullName evidence="2">DUF3987 domain-containing protein</fullName>
    </submittedName>
</protein>
<proteinExistence type="predicted"/>
<gene>
    <name evidence="2" type="ORF">C8634_02690</name>
    <name evidence="1" type="ORF">D6J37_12930</name>
</gene>
<dbReference type="RefSeq" id="WP_000488168.1">
    <property type="nucleotide sequence ID" value="NZ_CP020718.1"/>
</dbReference>
<dbReference type="EMBL" id="AAHOXJ010000009">
    <property type="protein sequence ID" value="EBY7403906.1"/>
    <property type="molecule type" value="Genomic_DNA"/>
</dbReference>
<organism evidence="2">
    <name type="scientific">Salmonella enterica subsp. enterica serovar Pomona</name>
    <dbReference type="NCBI Taxonomy" id="570935"/>
    <lineage>
        <taxon>Bacteria</taxon>
        <taxon>Pseudomonadati</taxon>
        <taxon>Pseudomonadota</taxon>
        <taxon>Gammaproteobacteria</taxon>
        <taxon>Enterobacterales</taxon>
        <taxon>Enterobacteriaceae</taxon>
        <taxon>Salmonella</taxon>
    </lineage>
</organism>
<evidence type="ECO:0000313" key="1">
    <source>
        <dbReference type="EMBL" id="EBY7403906.1"/>
    </source>
</evidence>
<dbReference type="AlphaFoldDB" id="A0A3V7KKL3"/>
<evidence type="ECO:0000313" key="2">
    <source>
        <dbReference type="EMBL" id="ECS8475142.1"/>
    </source>
</evidence>